<evidence type="ECO:0000256" key="2">
    <source>
        <dbReference type="ARBA" id="ARBA00022801"/>
    </source>
</evidence>
<dbReference type="STRING" id="64969.SAMN02745127_00713"/>
<reference evidence="6 7" key="1">
    <citation type="submission" date="2017-01" db="EMBL/GenBank/DDBJ databases">
        <title>Genome Sequencing of a Marine Spirillum, Oceanospirillum multiglobuliferum ATCC 33336, from Japan.</title>
        <authorList>
            <person name="Carney J.G."/>
            <person name="Trachtenberg A.M."/>
            <person name="Rheaume B.A."/>
            <person name="Linnane J.D."/>
            <person name="Pitts N.L."/>
            <person name="Mykles D.L."/>
            <person name="Maclea K.S."/>
        </authorList>
    </citation>
    <scope>NUCLEOTIDE SEQUENCE [LARGE SCALE GENOMIC DNA]</scope>
    <source>
        <strain evidence="6 7">ATCC 33336</strain>
    </source>
</reference>
<dbReference type="InterPro" id="IPR029052">
    <property type="entry name" value="Metallo-depent_PP-like"/>
</dbReference>
<evidence type="ECO:0000256" key="1">
    <source>
        <dbReference type="ARBA" id="ARBA00022723"/>
    </source>
</evidence>
<evidence type="ECO:0000313" key="6">
    <source>
        <dbReference type="EMBL" id="OPX56199.1"/>
    </source>
</evidence>
<dbReference type="PANTHER" id="PTHR42988:SF2">
    <property type="entry name" value="CYCLIC NUCLEOTIDE PHOSPHODIESTERASE CBUA0032-RELATED"/>
    <property type="match status" value="1"/>
</dbReference>
<proteinExistence type="inferred from homology"/>
<organism evidence="6 7">
    <name type="scientific">Oceanospirillum multiglobuliferum</name>
    <dbReference type="NCBI Taxonomy" id="64969"/>
    <lineage>
        <taxon>Bacteria</taxon>
        <taxon>Pseudomonadati</taxon>
        <taxon>Pseudomonadota</taxon>
        <taxon>Gammaproteobacteria</taxon>
        <taxon>Oceanospirillales</taxon>
        <taxon>Oceanospirillaceae</taxon>
        <taxon>Oceanospirillum</taxon>
    </lineage>
</organism>
<gene>
    <name evidence="6" type="ORF">BTE48_04260</name>
</gene>
<dbReference type="Gene3D" id="3.60.21.10">
    <property type="match status" value="1"/>
</dbReference>
<dbReference type="SUPFAM" id="SSF56300">
    <property type="entry name" value="Metallo-dependent phosphatases"/>
    <property type="match status" value="1"/>
</dbReference>
<comment type="similarity">
    <text evidence="4">Belongs to the cyclic nucleotide phosphodiesterase class-III family.</text>
</comment>
<evidence type="ECO:0000256" key="4">
    <source>
        <dbReference type="ARBA" id="ARBA00025742"/>
    </source>
</evidence>
<keyword evidence="1" id="KW-0479">Metal-binding</keyword>
<dbReference type="EMBL" id="MTSM01000004">
    <property type="protein sequence ID" value="OPX56199.1"/>
    <property type="molecule type" value="Genomic_DNA"/>
</dbReference>
<sequence length="260" mass="29431">MSLKLIQLTDLHLLADPEADFKGQQPWHNFLAILAEIEQSGWPDLFLLTGDLSQDESLESYERLYQTMQATGVPWYWLPGNHDRVDLMQSLHPIEFLVLCKDWCFLLLNSQSGQPHGVLDQAQRVLIQQVLQQQRAKPILVAVHHHPLLVGAGRLGELHHSTQEGDDNIQGIDQIPLRDSGWLWQTLSQQPTVKLVLCGHVHQAQQVIRDGLTLLTTPATSIQFKAAVNDFELDEQKAGYRIIQLETDGGFFTEVKRLTA</sequence>
<keyword evidence="2" id="KW-0378">Hydrolase</keyword>
<dbReference type="InterPro" id="IPR004843">
    <property type="entry name" value="Calcineurin-like_PHP"/>
</dbReference>
<dbReference type="GO" id="GO:0016787">
    <property type="term" value="F:hydrolase activity"/>
    <property type="evidence" value="ECO:0007669"/>
    <property type="project" value="UniProtKB-KW"/>
</dbReference>
<dbReference type="Pfam" id="PF00149">
    <property type="entry name" value="Metallophos"/>
    <property type="match status" value="1"/>
</dbReference>
<keyword evidence="7" id="KW-1185">Reference proteome</keyword>
<name>A0A1T4M8V7_9GAMM</name>
<dbReference type="PANTHER" id="PTHR42988">
    <property type="entry name" value="PHOSPHOHYDROLASE"/>
    <property type="match status" value="1"/>
</dbReference>
<dbReference type="GO" id="GO:0046872">
    <property type="term" value="F:metal ion binding"/>
    <property type="evidence" value="ECO:0007669"/>
    <property type="project" value="UniProtKB-KW"/>
</dbReference>
<feature type="domain" description="Calcineurin-like phosphoesterase" evidence="5">
    <location>
        <begin position="4"/>
        <end position="203"/>
    </location>
</feature>
<protein>
    <recommendedName>
        <fullName evidence="5">Calcineurin-like phosphoesterase domain-containing protein</fullName>
    </recommendedName>
</protein>
<evidence type="ECO:0000259" key="5">
    <source>
        <dbReference type="Pfam" id="PF00149"/>
    </source>
</evidence>
<evidence type="ECO:0000313" key="7">
    <source>
        <dbReference type="Proteomes" id="UP000191418"/>
    </source>
</evidence>
<keyword evidence="3" id="KW-0408">Iron</keyword>
<dbReference type="OrthoDB" id="9784378at2"/>
<dbReference type="InterPro" id="IPR050884">
    <property type="entry name" value="CNP_phosphodiesterase-III"/>
</dbReference>
<comment type="caution">
    <text evidence="6">The sequence shown here is derived from an EMBL/GenBank/DDBJ whole genome shotgun (WGS) entry which is preliminary data.</text>
</comment>
<dbReference type="Proteomes" id="UP000191418">
    <property type="component" value="Unassembled WGS sequence"/>
</dbReference>
<evidence type="ECO:0000256" key="3">
    <source>
        <dbReference type="ARBA" id="ARBA00023004"/>
    </source>
</evidence>
<dbReference type="AlphaFoldDB" id="A0A1T4M8V7"/>
<accession>A0A1T4M8V7</accession>
<dbReference type="RefSeq" id="WP_078744315.1">
    <property type="nucleotide sequence ID" value="NZ_FUXG01000003.1"/>
</dbReference>